<dbReference type="Pfam" id="PF02912">
    <property type="entry name" value="Phe_tRNA-synt_N"/>
    <property type="match status" value="1"/>
</dbReference>
<accession>A0A1I6A1B0</accession>
<evidence type="ECO:0000256" key="1">
    <source>
        <dbReference type="SAM" id="MobiDB-lite"/>
    </source>
</evidence>
<dbReference type="GO" id="GO:0005737">
    <property type="term" value="C:cytoplasm"/>
    <property type="evidence" value="ECO:0007669"/>
    <property type="project" value="InterPro"/>
</dbReference>
<dbReference type="SUPFAM" id="SSF46589">
    <property type="entry name" value="tRNA-binding arm"/>
    <property type="match status" value="1"/>
</dbReference>
<evidence type="ECO:0000313" key="4">
    <source>
        <dbReference type="Proteomes" id="UP000199137"/>
    </source>
</evidence>
<feature type="domain" description="Phenylalanine-tRNA ligase class II N-terminal" evidence="2">
    <location>
        <begin position="30"/>
        <end position="86"/>
    </location>
</feature>
<name>A0A1I6A1B0_9PSEU</name>
<organism evidence="3 4">
    <name type="scientific">Amycolatopsis rubida</name>
    <dbReference type="NCBI Taxonomy" id="112413"/>
    <lineage>
        <taxon>Bacteria</taxon>
        <taxon>Bacillati</taxon>
        <taxon>Actinomycetota</taxon>
        <taxon>Actinomycetes</taxon>
        <taxon>Pseudonocardiales</taxon>
        <taxon>Pseudonocardiaceae</taxon>
        <taxon>Amycolatopsis</taxon>
    </lineage>
</organism>
<dbReference type="InterPro" id="IPR010978">
    <property type="entry name" value="tRNA-bd_arm"/>
</dbReference>
<dbReference type="GO" id="GO:0005524">
    <property type="term" value="F:ATP binding"/>
    <property type="evidence" value="ECO:0007669"/>
    <property type="project" value="InterPro"/>
</dbReference>
<dbReference type="EMBL" id="FOWC01000017">
    <property type="protein sequence ID" value="SFQ62544.1"/>
    <property type="molecule type" value="Genomic_DNA"/>
</dbReference>
<dbReference type="GO" id="GO:0004826">
    <property type="term" value="F:phenylalanine-tRNA ligase activity"/>
    <property type="evidence" value="ECO:0007669"/>
    <property type="project" value="InterPro"/>
</dbReference>
<sequence>MDPLEPASTLRRIAALTQAALADLAEAGTPAAVAAVRRSVLGKSSPLAAVRRDLGRCDPASRKQLGLALSEAHQRITAALEEKLAAETALGRPLDPTVPGLPPDCTRSPS</sequence>
<reference evidence="3 4" key="1">
    <citation type="submission" date="2016-10" db="EMBL/GenBank/DDBJ databases">
        <authorList>
            <person name="de Groot N.N."/>
        </authorList>
    </citation>
    <scope>NUCLEOTIDE SEQUENCE [LARGE SCALE GENOMIC DNA]</scope>
    <source>
        <strain evidence="3 4">DSM 44637</strain>
    </source>
</reference>
<keyword evidence="3" id="KW-0030">Aminoacyl-tRNA synthetase</keyword>
<dbReference type="STRING" id="112413.SAMN05421854_11715"/>
<gene>
    <name evidence="3" type="ORF">SAMN05421854_11715</name>
</gene>
<proteinExistence type="predicted"/>
<evidence type="ECO:0000313" key="3">
    <source>
        <dbReference type="EMBL" id="SFQ62544.1"/>
    </source>
</evidence>
<protein>
    <submittedName>
        <fullName evidence="3">Aminoacyl tRNA synthetase class II, N-terminal domain</fullName>
    </submittedName>
</protein>
<feature type="region of interest" description="Disordered" evidence="1">
    <location>
        <begin position="88"/>
        <end position="110"/>
    </location>
</feature>
<keyword evidence="3" id="KW-0436">Ligase</keyword>
<dbReference type="RefSeq" id="WP_244287425.1">
    <property type="nucleotide sequence ID" value="NZ_FOWC01000017.1"/>
</dbReference>
<dbReference type="AlphaFoldDB" id="A0A1I6A1B0"/>
<evidence type="ECO:0000259" key="2">
    <source>
        <dbReference type="Pfam" id="PF02912"/>
    </source>
</evidence>
<dbReference type="GO" id="GO:0006432">
    <property type="term" value="P:phenylalanyl-tRNA aminoacylation"/>
    <property type="evidence" value="ECO:0007669"/>
    <property type="project" value="InterPro"/>
</dbReference>
<dbReference type="InterPro" id="IPR004188">
    <property type="entry name" value="Phe-tRNA_ligase_II_N"/>
</dbReference>
<dbReference type="Proteomes" id="UP000199137">
    <property type="component" value="Unassembled WGS sequence"/>
</dbReference>